<evidence type="ECO:0000256" key="2">
    <source>
        <dbReference type="ARBA" id="ARBA00022679"/>
    </source>
</evidence>
<evidence type="ECO:0000256" key="9">
    <source>
        <dbReference type="ARBA" id="ARBA00037335"/>
    </source>
</evidence>
<gene>
    <name evidence="15" type="ORF">Aple_000310</name>
</gene>
<evidence type="ECO:0000313" key="16">
    <source>
        <dbReference type="Proteomes" id="UP000377595"/>
    </source>
</evidence>
<evidence type="ECO:0000259" key="13">
    <source>
        <dbReference type="Pfam" id="PF07005"/>
    </source>
</evidence>
<keyword evidence="2" id="KW-0808">Transferase</keyword>
<evidence type="ECO:0000256" key="6">
    <source>
        <dbReference type="ARBA" id="ARBA00023277"/>
    </source>
</evidence>
<dbReference type="Gene3D" id="3.40.980.20">
    <property type="entry name" value="Four-carbon acid sugar kinase, nucleotide binding domain"/>
    <property type="match status" value="1"/>
</dbReference>
<comment type="catalytic activity">
    <reaction evidence="7">
        <text>3-dehydro-L-erythronate + ATP = 3-dehydro-4-O-phospho-L-erythronate + ADP + H(+)</text>
        <dbReference type="Rhea" id="RHEA:52552"/>
        <dbReference type="ChEBI" id="CHEBI:15378"/>
        <dbReference type="ChEBI" id="CHEBI:30616"/>
        <dbReference type="ChEBI" id="CHEBI:136592"/>
        <dbReference type="ChEBI" id="CHEBI:136670"/>
        <dbReference type="ChEBI" id="CHEBI:456216"/>
        <dbReference type="EC" id="2.7.1.217"/>
    </reaction>
</comment>
<name>A0A5M3X901_9ACTN</name>
<comment type="caution">
    <text evidence="15">The sequence shown here is derived from an EMBL/GenBank/DDBJ whole genome shotgun (WGS) entry which is preliminary data.</text>
</comment>
<dbReference type="Pfam" id="PF17042">
    <property type="entry name" value="NBD_C"/>
    <property type="match status" value="1"/>
</dbReference>
<dbReference type="SUPFAM" id="SSF142764">
    <property type="entry name" value="YgbK-like"/>
    <property type="match status" value="1"/>
</dbReference>
<evidence type="ECO:0000259" key="14">
    <source>
        <dbReference type="Pfam" id="PF17042"/>
    </source>
</evidence>
<dbReference type="InterPro" id="IPR042213">
    <property type="entry name" value="NBD_C_sf"/>
</dbReference>
<dbReference type="InterPro" id="IPR050007">
    <property type="entry name" value="OtnK"/>
</dbReference>
<dbReference type="Gene3D" id="3.40.50.10840">
    <property type="entry name" value="Putative sugar-binding, N-terminal domain"/>
    <property type="match status" value="1"/>
</dbReference>
<dbReference type="InterPro" id="IPR037051">
    <property type="entry name" value="4-carb_acid_sugar_kinase_N_sf"/>
</dbReference>
<comment type="function">
    <text evidence="9">Catalyzes the ATP-dependent phosphorylation of 3-oxo-tetronate to 3-oxo-tetronate 4-phosphate.</text>
</comment>
<comment type="catalytic activity">
    <reaction evidence="8">
        <text>3-dehydro-D-erythronate + ATP = 3-dehydro-4-O-phospho-D-erythronate + ADP + H(+)</text>
        <dbReference type="Rhea" id="RHEA:52556"/>
        <dbReference type="ChEBI" id="CHEBI:15378"/>
        <dbReference type="ChEBI" id="CHEBI:30616"/>
        <dbReference type="ChEBI" id="CHEBI:57958"/>
        <dbReference type="ChEBI" id="CHEBI:136593"/>
        <dbReference type="ChEBI" id="CHEBI:456216"/>
        <dbReference type="EC" id="2.7.1.217"/>
    </reaction>
</comment>
<reference evidence="15 16" key="1">
    <citation type="submission" date="2019-10" db="EMBL/GenBank/DDBJ databases">
        <title>Whole genome shotgun sequence of Acrocarpospora pleiomorpha NBRC 16267.</title>
        <authorList>
            <person name="Ichikawa N."/>
            <person name="Kimura A."/>
            <person name="Kitahashi Y."/>
            <person name="Komaki H."/>
            <person name="Oguchi A."/>
        </authorList>
    </citation>
    <scope>NUCLEOTIDE SEQUENCE [LARGE SCALE GENOMIC DNA]</scope>
    <source>
        <strain evidence="15 16">NBRC 16267</strain>
    </source>
</reference>
<dbReference type="RefSeq" id="WP_155342344.1">
    <property type="nucleotide sequence ID" value="NZ_BAAAHM010000001.1"/>
</dbReference>
<evidence type="ECO:0000256" key="10">
    <source>
        <dbReference type="ARBA" id="ARBA00039095"/>
    </source>
</evidence>
<dbReference type="InterPro" id="IPR010737">
    <property type="entry name" value="4-carb_acid_sugar_kinase_N"/>
</dbReference>
<dbReference type="AlphaFoldDB" id="A0A5M3X901"/>
<evidence type="ECO:0000256" key="5">
    <source>
        <dbReference type="ARBA" id="ARBA00022840"/>
    </source>
</evidence>
<keyword evidence="3" id="KW-0547">Nucleotide-binding</keyword>
<dbReference type="EMBL" id="BLAF01000004">
    <property type="protein sequence ID" value="GES17136.1"/>
    <property type="molecule type" value="Genomic_DNA"/>
</dbReference>
<dbReference type="OrthoDB" id="191465at2"/>
<sequence>MSAWLGCVADDYTGGTDVAAALRRSGLRTVLLFGTGADIPDCDAVVVALKTRSIPAPEAVAASLAARERLAELGVRRIYFKYCSTFDSTGEGNIGPVADALTDAAGGRLTVVCPASPEHGRTVYQGHLFVGDRLLSESPMRHHPLTPMTDSDLVRVLGAQTPHGVALVAHQTIQRGPDAVRAALEALEARGVRYAVTDAVGDSDLDTVARAAAHLPVITGAAGLARAAGALEGSRWDTSGGDGLPVLPPGPGVVLAGSCSAATLEQVALARERMPAHRLDPGGGDLIGTATSWLEEHLAGGGPVMVYSSAPPEERAPGSAALLERALAAVAARAAQLGARRIVVAGGETSGAVVNALGVTGAVVGGEADRGVPWLLTTGRPPLALLLKSGNFGRPDLLVQAVEAP</sequence>
<evidence type="ECO:0000256" key="7">
    <source>
        <dbReference type="ARBA" id="ARBA00035898"/>
    </source>
</evidence>
<dbReference type="EC" id="2.7.1.217" evidence="10"/>
<evidence type="ECO:0000256" key="4">
    <source>
        <dbReference type="ARBA" id="ARBA00022777"/>
    </source>
</evidence>
<feature type="domain" description="Four-carbon acid sugar kinase nucleotide binding" evidence="14">
    <location>
        <begin position="253"/>
        <end position="398"/>
    </location>
</feature>
<accession>A0A5M3X901</accession>
<proteinExistence type="inferred from homology"/>
<evidence type="ECO:0000256" key="11">
    <source>
        <dbReference type="ARBA" id="ARBA00039461"/>
    </source>
</evidence>
<comment type="similarity">
    <text evidence="1">Belongs to the four-carbon acid sugar kinase family.</text>
</comment>
<keyword evidence="4 15" id="KW-0418">Kinase</keyword>
<dbReference type="NCBIfam" id="NF043035">
    <property type="entry name" value="OxoTetrKin"/>
    <property type="match status" value="1"/>
</dbReference>
<dbReference type="Proteomes" id="UP000377595">
    <property type="component" value="Unassembled WGS sequence"/>
</dbReference>
<evidence type="ECO:0000256" key="1">
    <source>
        <dbReference type="ARBA" id="ARBA00005715"/>
    </source>
</evidence>
<keyword evidence="5" id="KW-0067">ATP-binding</keyword>
<keyword evidence="6" id="KW-0119">Carbohydrate metabolism</keyword>
<dbReference type="Pfam" id="PF07005">
    <property type="entry name" value="SBD_N"/>
    <property type="match status" value="1"/>
</dbReference>
<evidence type="ECO:0000256" key="8">
    <source>
        <dbReference type="ARBA" id="ARBA00036346"/>
    </source>
</evidence>
<evidence type="ECO:0000256" key="12">
    <source>
        <dbReference type="ARBA" id="ARBA00041377"/>
    </source>
</evidence>
<dbReference type="GO" id="GO:0016301">
    <property type="term" value="F:kinase activity"/>
    <property type="evidence" value="ECO:0007669"/>
    <property type="project" value="UniProtKB-KW"/>
</dbReference>
<evidence type="ECO:0000313" key="15">
    <source>
        <dbReference type="EMBL" id="GES17136.1"/>
    </source>
</evidence>
<evidence type="ECO:0000256" key="3">
    <source>
        <dbReference type="ARBA" id="ARBA00022741"/>
    </source>
</evidence>
<organism evidence="15 16">
    <name type="scientific">Acrocarpospora pleiomorpha</name>
    <dbReference type="NCBI Taxonomy" id="90975"/>
    <lineage>
        <taxon>Bacteria</taxon>
        <taxon>Bacillati</taxon>
        <taxon>Actinomycetota</taxon>
        <taxon>Actinomycetes</taxon>
        <taxon>Streptosporangiales</taxon>
        <taxon>Streptosporangiaceae</taxon>
        <taxon>Acrocarpospora</taxon>
    </lineage>
</organism>
<dbReference type="InterPro" id="IPR031475">
    <property type="entry name" value="NBD_C"/>
</dbReference>
<protein>
    <recommendedName>
        <fullName evidence="11">3-oxo-tetronate kinase</fullName>
        <ecNumber evidence="10">2.7.1.217</ecNumber>
    </recommendedName>
    <alternativeName>
        <fullName evidence="12">3-dehydrotetronate 4-kinase</fullName>
    </alternativeName>
</protein>
<feature type="domain" description="Four-carbon acid sugar kinase N-terminal" evidence="13">
    <location>
        <begin position="5"/>
        <end position="227"/>
    </location>
</feature>
<dbReference type="GO" id="GO:0005524">
    <property type="term" value="F:ATP binding"/>
    <property type="evidence" value="ECO:0007669"/>
    <property type="project" value="UniProtKB-KW"/>
</dbReference>
<keyword evidence="16" id="KW-1185">Reference proteome</keyword>